<organism evidence="10 11">
    <name type="scientific">Vespula squamosa</name>
    <name type="common">Southern yellow jacket</name>
    <name type="synonym">Wasp</name>
    <dbReference type="NCBI Taxonomy" id="30214"/>
    <lineage>
        <taxon>Eukaryota</taxon>
        <taxon>Metazoa</taxon>
        <taxon>Ecdysozoa</taxon>
        <taxon>Arthropoda</taxon>
        <taxon>Hexapoda</taxon>
        <taxon>Insecta</taxon>
        <taxon>Pterygota</taxon>
        <taxon>Neoptera</taxon>
        <taxon>Endopterygota</taxon>
        <taxon>Hymenoptera</taxon>
        <taxon>Apocrita</taxon>
        <taxon>Aculeata</taxon>
        <taxon>Vespoidea</taxon>
        <taxon>Vespidae</taxon>
        <taxon>Vespinae</taxon>
        <taxon>Vespula</taxon>
    </lineage>
</organism>
<evidence type="ECO:0000256" key="2">
    <source>
        <dbReference type="ARBA" id="ARBA00009239"/>
    </source>
</evidence>
<dbReference type="GO" id="GO:0016740">
    <property type="term" value="F:transferase activity"/>
    <property type="evidence" value="ECO:0007669"/>
    <property type="project" value="UniProtKB-KW"/>
</dbReference>
<dbReference type="EMBL" id="JAUDFV010000153">
    <property type="protein sequence ID" value="KAL2717401.1"/>
    <property type="molecule type" value="Genomic_DNA"/>
</dbReference>
<evidence type="ECO:0000256" key="8">
    <source>
        <dbReference type="ARBA" id="ARBA00023136"/>
    </source>
</evidence>
<dbReference type="InterPro" id="IPR051227">
    <property type="entry name" value="CS_glycosyltransferase"/>
</dbReference>
<feature type="transmembrane region" description="Helical" evidence="9">
    <location>
        <begin position="12"/>
        <end position="33"/>
    </location>
</feature>
<evidence type="ECO:0000256" key="5">
    <source>
        <dbReference type="ARBA" id="ARBA00022968"/>
    </source>
</evidence>
<sequence length="768" mass="89737">MNPLFKILFLNCWGNIYLIIGICMGLSLSLFLVPINDFENKEKVEYTFQLPNAREASDEYEPKVNIANKPLQARKIPKMFVRPRYYSTELGIREKLFVGIITSRMYLHSRDIAINKTIAHLVDKVRYFISIPEGVKPNVSLPGIVGFTDTRSILKPFHVMKYITDNYLEDYDYYFLIKDVSYINARKLINFVSKISVSQDVHVGIPIDIQTYCSLDSGILLSNSIIQEIKTNLDWCVQNTYSDIDDINFGRCIVHSSSLSCTNQMQGQTFLSTKLNSTFNFKQDLSKLLLQENFLNSFTIHPIYDHLNFYRFHMYITVMKSIDGQQKIFDLRNAILQTKHLAPVHEHNISWPIGNRPGNKPLTRFDVLHWTYFNETHTFFETDFLNIQKLKADAKFDIDHIINTITSKIIMEYNQRLVFQKLINGYKRFDASRGMDYIFDLSFIEVTTGKELYKRVEVCKPLGKVEVLSVPYVTENTRVNMILVVNINNKEDVLTFMKYYEENCMQKKYKTFLLLVLLYNVESPSKGQADIFYGIKKYALMLSEKYKKDQSKVTWHSIRLPIIINAIEIDPMLKIAITDLCIKKFSPESLILFVETGMDLKLDYLNRVRMNTINQYQIFSPIPFVAYHPDITYTDDNKHIEVDINHNYGRYDEYNYNNIAFYVKDYIAMRKAVETSISLARSDKDIATLLELSKHNPITSIFDMFVSFSDIHTLRAVEPALKIKYKDIRCISTFNNDTYTMCVKQKNIHLGQRSQLAKLILDYKNYQN</sequence>
<evidence type="ECO:0000256" key="9">
    <source>
        <dbReference type="RuleBase" id="RU364016"/>
    </source>
</evidence>
<keyword evidence="5 9" id="KW-0735">Signal-anchor</keyword>
<dbReference type="EC" id="2.4.1.-" evidence="9"/>
<dbReference type="PANTHER" id="PTHR12369:SF13">
    <property type="entry name" value="HEXOSYLTRANSFERASE"/>
    <property type="match status" value="1"/>
</dbReference>
<dbReference type="PANTHER" id="PTHR12369">
    <property type="entry name" value="CHONDROITIN SYNTHASE"/>
    <property type="match status" value="1"/>
</dbReference>
<name>A0ABD2A9U9_VESSQ</name>
<evidence type="ECO:0000256" key="4">
    <source>
        <dbReference type="ARBA" id="ARBA00022692"/>
    </source>
</evidence>
<proteinExistence type="inferred from homology"/>
<gene>
    <name evidence="10" type="ORF">V1478_013101</name>
</gene>
<reference evidence="10 11" key="1">
    <citation type="journal article" date="2024" name="Ann. Entomol. Soc. Am.">
        <title>Genomic analyses of the southern and eastern yellowjacket wasps (Hymenoptera: Vespidae) reveal evolutionary signatures of social life.</title>
        <authorList>
            <person name="Catto M.A."/>
            <person name="Caine P.B."/>
            <person name="Orr S.E."/>
            <person name="Hunt B.G."/>
            <person name="Goodisman M.A.D."/>
        </authorList>
    </citation>
    <scope>NUCLEOTIDE SEQUENCE [LARGE SCALE GENOMIC DNA]</scope>
    <source>
        <strain evidence="10">233</strain>
        <tissue evidence="10">Head and thorax</tissue>
    </source>
</reference>
<keyword evidence="4 9" id="KW-0812">Transmembrane</keyword>
<keyword evidence="7 9" id="KW-0333">Golgi apparatus</keyword>
<accession>A0ABD2A9U9</accession>
<evidence type="ECO:0000313" key="10">
    <source>
        <dbReference type="EMBL" id="KAL2717401.1"/>
    </source>
</evidence>
<dbReference type="Pfam" id="PF05679">
    <property type="entry name" value="CHGN"/>
    <property type="match status" value="1"/>
</dbReference>
<protein>
    <recommendedName>
        <fullName evidence="9">Hexosyltransferase</fullName>
        <ecNumber evidence="9">2.4.1.-</ecNumber>
    </recommendedName>
</protein>
<evidence type="ECO:0000256" key="6">
    <source>
        <dbReference type="ARBA" id="ARBA00022989"/>
    </source>
</evidence>
<dbReference type="Proteomes" id="UP001607302">
    <property type="component" value="Unassembled WGS sequence"/>
</dbReference>
<keyword evidence="3 9" id="KW-0808">Transferase</keyword>
<keyword evidence="8 9" id="KW-0472">Membrane</keyword>
<evidence type="ECO:0000313" key="11">
    <source>
        <dbReference type="Proteomes" id="UP001607302"/>
    </source>
</evidence>
<evidence type="ECO:0000256" key="3">
    <source>
        <dbReference type="ARBA" id="ARBA00022679"/>
    </source>
</evidence>
<evidence type="ECO:0000256" key="7">
    <source>
        <dbReference type="ARBA" id="ARBA00023034"/>
    </source>
</evidence>
<comment type="similarity">
    <text evidence="2 9">Belongs to the chondroitin N-acetylgalactosaminyltransferase family.</text>
</comment>
<keyword evidence="11" id="KW-1185">Reference proteome</keyword>
<keyword evidence="6 9" id="KW-1133">Transmembrane helix</keyword>
<comment type="caution">
    <text evidence="10">The sequence shown here is derived from an EMBL/GenBank/DDBJ whole genome shotgun (WGS) entry which is preliminary data.</text>
</comment>
<comment type="subcellular location">
    <subcellularLocation>
        <location evidence="1 9">Golgi apparatus</location>
        <location evidence="1 9">Golgi stack membrane</location>
        <topology evidence="1 9">Single-pass type II membrane protein</topology>
    </subcellularLocation>
</comment>
<dbReference type="AlphaFoldDB" id="A0ABD2A9U9"/>
<dbReference type="InterPro" id="IPR008428">
    <property type="entry name" value="Chond_GalNAc"/>
</dbReference>
<dbReference type="GO" id="GO:0032580">
    <property type="term" value="C:Golgi cisterna membrane"/>
    <property type="evidence" value="ECO:0007669"/>
    <property type="project" value="UniProtKB-SubCell"/>
</dbReference>
<evidence type="ECO:0000256" key="1">
    <source>
        <dbReference type="ARBA" id="ARBA00004447"/>
    </source>
</evidence>
<dbReference type="Gene3D" id="3.90.550.50">
    <property type="match status" value="1"/>
</dbReference>